<feature type="transmembrane region" description="Helical" evidence="1">
    <location>
        <begin position="115"/>
        <end position="138"/>
    </location>
</feature>
<organism evidence="2 3">
    <name type="scientific">Mycobacterium pinniadriaticum</name>
    <dbReference type="NCBI Taxonomy" id="2994102"/>
    <lineage>
        <taxon>Bacteria</taxon>
        <taxon>Bacillati</taxon>
        <taxon>Actinomycetota</taxon>
        <taxon>Actinomycetes</taxon>
        <taxon>Mycobacteriales</taxon>
        <taxon>Mycobacteriaceae</taxon>
        <taxon>Mycobacterium</taxon>
    </lineage>
</organism>
<keyword evidence="3" id="KW-1185">Reference proteome</keyword>
<dbReference type="InterPro" id="IPR056926">
    <property type="entry name" value="FLQE3_permease"/>
</dbReference>
<comment type="caution">
    <text evidence="2">The sequence shown here is derived from an EMBL/GenBank/DDBJ whole genome shotgun (WGS) entry which is preliminary data.</text>
</comment>
<keyword evidence="1" id="KW-0812">Transmembrane</keyword>
<gene>
    <name evidence="2" type="ORF">ORI27_02285</name>
</gene>
<name>A0ABT3S7N7_9MYCO</name>
<feature type="transmembrane region" description="Helical" evidence="1">
    <location>
        <begin position="150"/>
        <end position="169"/>
    </location>
</feature>
<keyword evidence="1" id="KW-1133">Transmembrane helix</keyword>
<sequence length="237" mass="25986">MMRFANALRLELILQVRQRFLHAAVFSGLIWLAVLLPLSRGLRPVAEPYILLGDICVIGFFFVAGTVFFEKQERTLGAIIATPLRFREYLAAKMIPLIVISLSVALIVATISDGFAYHLLPLVVGTTVGTVLMLLIGFMTSLPFASVSDWFLAAVIPLMVFTAPPALYLSGVWTSTLAYLVPTQGPLLLFGAAFDQIPLSPWQVAYAAVYPLLWVIALYRVAGIMFTRYVIAQSGGM</sequence>
<evidence type="ECO:0000313" key="3">
    <source>
        <dbReference type="Proteomes" id="UP001300745"/>
    </source>
</evidence>
<dbReference type="Proteomes" id="UP001300745">
    <property type="component" value="Unassembled WGS sequence"/>
</dbReference>
<feature type="transmembrane region" description="Helical" evidence="1">
    <location>
        <begin position="20"/>
        <end position="38"/>
    </location>
</feature>
<dbReference type="RefSeq" id="WP_265995236.1">
    <property type="nucleotide sequence ID" value="NZ_JAPJDN010000002.1"/>
</dbReference>
<feature type="transmembrane region" description="Helical" evidence="1">
    <location>
        <begin position="50"/>
        <end position="69"/>
    </location>
</feature>
<keyword evidence="1" id="KW-0472">Membrane</keyword>
<feature type="transmembrane region" description="Helical" evidence="1">
    <location>
        <begin position="208"/>
        <end position="231"/>
    </location>
</feature>
<evidence type="ECO:0000313" key="2">
    <source>
        <dbReference type="EMBL" id="MCX2935511.1"/>
    </source>
</evidence>
<feature type="transmembrane region" description="Helical" evidence="1">
    <location>
        <begin position="90"/>
        <end position="109"/>
    </location>
</feature>
<accession>A0ABT3S7N7</accession>
<evidence type="ECO:0000256" key="1">
    <source>
        <dbReference type="SAM" id="Phobius"/>
    </source>
</evidence>
<protein>
    <submittedName>
        <fullName evidence="2">Fluoroquinolone transporter permease</fullName>
    </submittedName>
</protein>
<dbReference type="EMBL" id="JAPJDO010000002">
    <property type="protein sequence ID" value="MCX2935511.1"/>
    <property type="molecule type" value="Genomic_DNA"/>
</dbReference>
<proteinExistence type="predicted"/>
<dbReference type="Pfam" id="PF24686">
    <property type="entry name" value="FLQE3_permease"/>
    <property type="match status" value="1"/>
</dbReference>
<reference evidence="2 3" key="1">
    <citation type="submission" date="2022-11" db="EMBL/GenBank/DDBJ databases">
        <title>Mycobacterium sp. nov.</title>
        <authorList>
            <person name="Papic B."/>
            <person name="Spicic S."/>
            <person name="Duvnjak S."/>
        </authorList>
    </citation>
    <scope>NUCLEOTIDE SEQUENCE [LARGE SCALE GENOMIC DNA]</scope>
    <source>
        <strain evidence="2 3">CVI_P4</strain>
    </source>
</reference>